<evidence type="ECO:0000313" key="2">
    <source>
        <dbReference type="Proteomes" id="UP001597519"/>
    </source>
</evidence>
<accession>A0ABW5WU90</accession>
<proteinExistence type="predicted"/>
<dbReference type="RefSeq" id="WP_377770375.1">
    <property type="nucleotide sequence ID" value="NZ_JBHUOQ010000001.1"/>
</dbReference>
<reference evidence="2" key="1">
    <citation type="journal article" date="2019" name="Int. J. Syst. Evol. Microbiol.">
        <title>The Global Catalogue of Microorganisms (GCM) 10K type strain sequencing project: providing services to taxonomists for standard genome sequencing and annotation.</title>
        <authorList>
            <consortium name="The Broad Institute Genomics Platform"/>
            <consortium name="The Broad Institute Genome Sequencing Center for Infectious Disease"/>
            <person name="Wu L."/>
            <person name="Ma J."/>
        </authorList>
    </citation>
    <scope>NUCLEOTIDE SEQUENCE [LARGE SCALE GENOMIC DNA]</scope>
    <source>
        <strain evidence="2">KCTC 33575</strain>
    </source>
</reference>
<evidence type="ECO:0000313" key="1">
    <source>
        <dbReference type="EMBL" id="MFD2828881.1"/>
    </source>
</evidence>
<keyword evidence="2" id="KW-1185">Reference proteome</keyword>
<sequence>MEFLEDENGQQQVIDLIHDIVTKAQTDKNYREMAKRIAQVFQHLKTTGVPPEHLSTINAKSTDGFTITLVDIVKELTEYKPLLETRINWKPVGAFRAIFFYEEDSRGNQIIYYTKAVIKTSTFSQDFEDIAAESEKMMKEFYTN</sequence>
<protein>
    <submittedName>
        <fullName evidence="1">Uncharacterized protein</fullName>
    </submittedName>
</protein>
<dbReference type="Proteomes" id="UP001597519">
    <property type="component" value="Unassembled WGS sequence"/>
</dbReference>
<gene>
    <name evidence="1" type="ORF">ACFSX4_00230</name>
</gene>
<name>A0ABW5WU90_9STAP</name>
<comment type="caution">
    <text evidence="1">The sequence shown here is derived from an EMBL/GenBank/DDBJ whole genome shotgun (WGS) entry which is preliminary data.</text>
</comment>
<dbReference type="EMBL" id="JBHUOQ010000001">
    <property type="protein sequence ID" value="MFD2828881.1"/>
    <property type="molecule type" value="Genomic_DNA"/>
</dbReference>
<organism evidence="1 2">
    <name type="scientific">Corticicoccus populi</name>
    <dbReference type="NCBI Taxonomy" id="1812821"/>
    <lineage>
        <taxon>Bacteria</taxon>
        <taxon>Bacillati</taxon>
        <taxon>Bacillota</taxon>
        <taxon>Bacilli</taxon>
        <taxon>Bacillales</taxon>
        <taxon>Staphylococcaceae</taxon>
        <taxon>Corticicoccus</taxon>
    </lineage>
</organism>